<proteinExistence type="inferred from homology"/>
<dbReference type="Pfam" id="PF02653">
    <property type="entry name" value="BPD_transp_2"/>
    <property type="match status" value="1"/>
</dbReference>
<evidence type="ECO:0000256" key="7">
    <source>
        <dbReference type="ARBA" id="ARBA00022989"/>
    </source>
</evidence>
<keyword evidence="5" id="KW-0997">Cell inner membrane</keyword>
<feature type="transmembrane region" description="Helical" evidence="9">
    <location>
        <begin position="232"/>
        <end position="254"/>
    </location>
</feature>
<keyword evidence="6 9" id="KW-0812">Transmembrane</keyword>
<dbReference type="CDD" id="cd06579">
    <property type="entry name" value="TM_PBP1_transp_AraH_like"/>
    <property type="match status" value="1"/>
</dbReference>
<dbReference type="OrthoDB" id="5422926at2"/>
<evidence type="ECO:0000256" key="5">
    <source>
        <dbReference type="ARBA" id="ARBA00022519"/>
    </source>
</evidence>
<keyword evidence="8 9" id="KW-0472">Membrane</keyword>
<dbReference type="InterPro" id="IPR001851">
    <property type="entry name" value="ABC_transp_permease"/>
</dbReference>
<protein>
    <submittedName>
        <fullName evidence="10">Monosaccharide ABC transporter membrane protein (CUT2 family)</fullName>
    </submittedName>
</protein>
<comment type="similarity">
    <text evidence="2">Belongs to the binding-protein-dependent transport system permease family. AraH/RbsC subfamily.</text>
</comment>
<organism evidence="10 11">
    <name type="scientific">Plasticicumulans lactativorans</name>
    <dbReference type="NCBI Taxonomy" id="1133106"/>
    <lineage>
        <taxon>Bacteria</taxon>
        <taxon>Pseudomonadati</taxon>
        <taxon>Pseudomonadota</taxon>
        <taxon>Gammaproteobacteria</taxon>
        <taxon>Candidatus Competibacteraceae</taxon>
        <taxon>Plasticicumulans</taxon>
    </lineage>
</organism>
<dbReference type="AlphaFoldDB" id="A0A4R2KZU1"/>
<feature type="transmembrane region" description="Helical" evidence="9">
    <location>
        <begin position="177"/>
        <end position="201"/>
    </location>
</feature>
<feature type="transmembrane region" description="Helical" evidence="9">
    <location>
        <begin position="266"/>
        <end position="299"/>
    </location>
</feature>
<comment type="subcellular location">
    <subcellularLocation>
        <location evidence="1">Cell inner membrane</location>
        <topology evidence="1">Multi-pass membrane protein</topology>
    </subcellularLocation>
</comment>
<dbReference type="EMBL" id="SLWY01000018">
    <property type="protein sequence ID" value="TCO79654.1"/>
    <property type="molecule type" value="Genomic_DNA"/>
</dbReference>
<keyword evidence="4" id="KW-1003">Cell membrane</keyword>
<feature type="transmembrane region" description="Helical" evidence="9">
    <location>
        <begin position="22"/>
        <end position="42"/>
    </location>
</feature>
<evidence type="ECO:0000256" key="3">
    <source>
        <dbReference type="ARBA" id="ARBA00022448"/>
    </source>
</evidence>
<evidence type="ECO:0000256" key="4">
    <source>
        <dbReference type="ARBA" id="ARBA00022475"/>
    </source>
</evidence>
<evidence type="ECO:0000313" key="11">
    <source>
        <dbReference type="Proteomes" id="UP000295765"/>
    </source>
</evidence>
<gene>
    <name evidence="10" type="ORF">EV699_11840</name>
</gene>
<dbReference type="GO" id="GO:0005886">
    <property type="term" value="C:plasma membrane"/>
    <property type="evidence" value="ECO:0007669"/>
    <property type="project" value="UniProtKB-SubCell"/>
</dbReference>
<evidence type="ECO:0000256" key="6">
    <source>
        <dbReference type="ARBA" id="ARBA00022692"/>
    </source>
</evidence>
<feature type="transmembrane region" description="Helical" evidence="9">
    <location>
        <begin position="54"/>
        <end position="76"/>
    </location>
</feature>
<dbReference type="PANTHER" id="PTHR32196:SF21">
    <property type="entry name" value="ABC TRANSPORTER PERMEASE PROTEIN YPHD-RELATED"/>
    <property type="match status" value="1"/>
</dbReference>
<keyword evidence="3" id="KW-0813">Transport</keyword>
<comment type="caution">
    <text evidence="10">The sequence shown here is derived from an EMBL/GenBank/DDBJ whole genome shotgun (WGS) entry which is preliminary data.</text>
</comment>
<sequence length="336" mass="34610">MSTVVTNPKALVAKARRLPPELSILFVLLGIAVIFEVLGWIFNGQSFLFNSQRLVIMILQVSVIGLLAIGVTQVIITTGIDLSSGSVLALSAMVAASLAQSADVARPVFEGLGGLPVFIPVVAGLLVGTVCGLINGSLIAATGIPPFIATLGMMVTARGLAQYYTHGKPISQLSDSYTAIGAGAMPVMIFLMMAVVFHIALRYTKYGKYTYAIGGNMTAARVSGIDVKRHLITVYTIAGALSGLAGVVASARAASGQSGMGLSYELDAIAAAVIGGVSLAGGVGRITGTVIGALILGMMTSGFTFLGIDAYIQQIVKGVIIVVAVIADTYRSKRKI</sequence>
<accession>A0A4R2KZU1</accession>
<dbReference type="RefSeq" id="WP_132544522.1">
    <property type="nucleotide sequence ID" value="NZ_SLWY01000018.1"/>
</dbReference>
<feature type="transmembrane region" description="Helical" evidence="9">
    <location>
        <begin position="117"/>
        <end position="141"/>
    </location>
</feature>
<dbReference type="PANTHER" id="PTHR32196">
    <property type="entry name" value="ABC TRANSPORTER PERMEASE PROTEIN YPHD-RELATED-RELATED"/>
    <property type="match status" value="1"/>
</dbReference>
<evidence type="ECO:0000256" key="8">
    <source>
        <dbReference type="ARBA" id="ARBA00023136"/>
    </source>
</evidence>
<evidence type="ECO:0000313" key="10">
    <source>
        <dbReference type="EMBL" id="TCO79654.1"/>
    </source>
</evidence>
<keyword evidence="11" id="KW-1185">Reference proteome</keyword>
<evidence type="ECO:0000256" key="2">
    <source>
        <dbReference type="ARBA" id="ARBA00007942"/>
    </source>
</evidence>
<reference evidence="10 11" key="1">
    <citation type="submission" date="2019-03" db="EMBL/GenBank/DDBJ databases">
        <title>Genomic Encyclopedia of Type Strains, Phase IV (KMG-IV): sequencing the most valuable type-strain genomes for metagenomic binning, comparative biology and taxonomic classification.</title>
        <authorList>
            <person name="Goeker M."/>
        </authorList>
    </citation>
    <scope>NUCLEOTIDE SEQUENCE [LARGE SCALE GENOMIC DNA]</scope>
    <source>
        <strain evidence="10 11">DSM 25287</strain>
    </source>
</reference>
<feature type="transmembrane region" description="Helical" evidence="9">
    <location>
        <begin position="147"/>
        <end position="165"/>
    </location>
</feature>
<dbReference type="GO" id="GO:0022857">
    <property type="term" value="F:transmembrane transporter activity"/>
    <property type="evidence" value="ECO:0007669"/>
    <property type="project" value="InterPro"/>
</dbReference>
<evidence type="ECO:0000256" key="9">
    <source>
        <dbReference type="SAM" id="Phobius"/>
    </source>
</evidence>
<keyword evidence="7 9" id="KW-1133">Transmembrane helix</keyword>
<evidence type="ECO:0000256" key="1">
    <source>
        <dbReference type="ARBA" id="ARBA00004429"/>
    </source>
</evidence>
<dbReference type="Proteomes" id="UP000295765">
    <property type="component" value="Unassembled WGS sequence"/>
</dbReference>
<name>A0A4R2KZU1_9GAMM</name>